<name>A0ABW1WYV0_9ACTN</name>
<gene>
    <name evidence="3" type="ORF">ACFP57_03465</name>
</gene>
<keyword evidence="2" id="KW-1133">Transmembrane helix</keyword>
<dbReference type="GO" id="GO:0008237">
    <property type="term" value="F:metallopeptidase activity"/>
    <property type="evidence" value="ECO:0007669"/>
    <property type="project" value="UniProtKB-KW"/>
</dbReference>
<feature type="compositionally biased region" description="Low complexity" evidence="1">
    <location>
        <begin position="457"/>
        <end position="474"/>
    </location>
</feature>
<reference evidence="4" key="1">
    <citation type="journal article" date="2019" name="Int. J. Syst. Evol. Microbiol.">
        <title>The Global Catalogue of Microorganisms (GCM) 10K type strain sequencing project: providing services to taxonomists for standard genome sequencing and annotation.</title>
        <authorList>
            <consortium name="The Broad Institute Genomics Platform"/>
            <consortium name="The Broad Institute Genome Sequencing Center for Infectious Disease"/>
            <person name="Wu L."/>
            <person name="Ma J."/>
        </authorList>
    </citation>
    <scope>NUCLEOTIDE SEQUENCE [LARGE SCALE GENOMIC DNA]</scope>
    <source>
        <strain evidence="4">CGMCC 1.15277</strain>
    </source>
</reference>
<keyword evidence="3" id="KW-0645">Protease</keyword>
<feature type="transmembrane region" description="Helical" evidence="2">
    <location>
        <begin position="120"/>
        <end position="144"/>
    </location>
</feature>
<feature type="transmembrane region" description="Helical" evidence="2">
    <location>
        <begin position="250"/>
        <end position="267"/>
    </location>
</feature>
<dbReference type="PANTHER" id="PTHR36844">
    <property type="entry name" value="PROTEASE PRSW"/>
    <property type="match status" value="1"/>
</dbReference>
<dbReference type="Proteomes" id="UP001596266">
    <property type="component" value="Unassembled WGS sequence"/>
</dbReference>
<dbReference type="EMBL" id="JBHSUA010000009">
    <property type="protein sequence ID" value="MFC6396051.1"/>
    <property type="molecule type" value="Genomic_DNA"/>
</dbReference>
<feature type="transmembrane region" description="Helical" evidence="2">
    <location>
        <begin position="274"/>
        <end position="293"/>
    </location>
</feature>
<dbReference type="Pfam" id="PF13367">
    <property type="entry name" value="PrsW-protease"/>
    <property type="match status" value="1"/>
</dbReference>
<proteinExistence type="predicted"/>
<accession>A0ABW1WYV0</accession>
<feature type="transmembrane region" description="Helical" evidence="2">
    <location>
        <begin position="308"/>
        <end position="325"/>
    </location>
</feature>
<keyword evidence="2" id="KW-0472">Membrane</keyword>
<dbReference type="PANTHER" id="PTHR36844:SF1">
    <property type="entry name" value="PROTEASE PRSW"/>
    <property type="match status" value="1"/>
</dbReference>
<keyword evidence="3" id="KW-0482">Metalloprotease</keyword>
<evidence type="ECO:0000313" key="4">
    <source>
        <dbReference type="Proteomes" id="UP001596266"/>
    </source>
</evidence>
<dbReference type="InterPro" id="IPR026898">
    <property type="entry name" value="PrsW"/>
</dbReference>
<evidence type="ECO:0000313" key="3">
    <source>
        <dbReference type="EMBL" id="MFC6396051.1"/>
    </source>
</evidence>
<feature type="transmembrane region" description="Helical" evidence="2">
    <location>
        <begin position="87"/>
        <end position="111"/>
    </location>
</feature>
<dbReference type="RefSeq" id="WP_343885329.1">
    <property type="nucleotide sequence ID" value="NZ_BAAAKI010000004.1"/>
</dbReference>
<feature type="transmembrane region" description="Helical" evidence="2">
    <location>
        <begin position="198"/>
        <end position="218"/>
    </location>
</feature>
<sequence length="482" mass="53817">MTTDVWGRAAATPTRVVQPERRGRQLSGLPPRFVPGDSIWMRLVRSPWTWLVPALVVVYVLCIWRVWSMLSADNTLEDGSVIPGFDWATVKTCARFAAPTAAVWSAFFILFDRIRPNRILLWLLAFGWGSCLAIYTSLVANSWVADLLSVSAGAGDPAAASRPAVFAAPFVEEASKATILFLLAVLVRHRIVTMMQAICLAGLSAVGFAFTENIVYYARAMIYGSLTIGTGDVEEQVKQLVYLRGFLTSFGHPTFTMFIGIGIVVGLRHRSKVVRILAPLTGFFAAAFGHMLFNGMSSVGALTGTGQFKWILAIIVIAMTIVLFRNHRKELRRVKDRLTDFVRMGWLPPRDPVVMSSWRKRSWLLLVAFFRGPRTWWRTWRLVDSLTELAYVRDSMVRGLVDEAGLDREKELLHRVRGLRSRGALHETDGLRLTLDLEPLKFWRGRSLAFKRPTPAPQQWAPPTASAPVSVPAGAWPPPSGR</sequence>
<keyword evidence="3" id="KW-0378">Hydrolase</keyword>
<evidence type="ECO:0000256" key="2">
    <source>
        <dbReference type="SAM" id="Phobius"/>
    </source>
</evidence>
<feature type="region of interest" description="Disordered" evidence="1">
    <location>
        <begin position="453"/>
        <end position="482"/>
    </location>
</feature>
<keyword evidence="4" id="KW-1185">Reference proteome</keyword>
<evidence type="ECO:0000256" key="1">
    <source>
        <dbReference type="SAM" id="MobiDB-lite"/>
    </source>
</evidence>
<keyword evidence="2" id="KW-0812">Transmembrane</keyword>
<comment type="caution">
    <text evidence="3">The sequence shown here is derived from an EMBL/GenBank/DDBJ whole genome shotgun (WGS) entry which is preliminary data.</text>
</comment>
<feature type="transmembrane region" description="Helical" evidence="2">
    <location>
        <begin position="48"/>
        <end position="67"/>
    </location>
</feature>
<protein>
    <submittedName>
        <fullName evidence="3">PrsW family intramembrane metalloprotease</fullName>
    </submittedName>
</protein>
<organism evidence="3 4">
    <name type="scientific">Luteococcus sanguinis</name>
    <dbReference type="NCBI Taxonomy" id="174038"/>
    <lineage>
        <taxon>Bacteria</taxon>
        <taxon>Bacillati</taxon>
        <taxon>Actinomycetota</taxon>
        <taxon>Actinomycetes</taxon>
        <taxon>Propionibacteriales</taxon>
        <taxon>Propionibacteriaceae</taxon>
        <taxon>Luteococcus</taxon>
    </lineage>
</organism>
<feature type="transmembrane region" description="Helical" evidence="2">
    <location>
        <begin position="164"/>
        <end position="186"/>
    </location>
</feature>